<feature type="region of interest" description="Disordered" evidence="1">
    <location>
        <begin position="1"/>
        <end position="22"/>
    </location>
</feature>
<dbReference type="EMBL" id="JBBPBM010000032">
    <property type="protein sequence ID" value="KAK8534100.1"/>
    <property type="molecule type" value="Genomic_DNA"/>
</dbReference>
<keyword evidence="3" id="KW-1185">Reference proteome</keyword>
<dbReference type="Proteomes" id="UP001472677">
    <property type="component" value="Unassembled WGS sequence"/>
</dbReference>
<accession>A0ABR2DB16</accession>
<sequence>MSNKTEHRDTKADKRRGVETNKVSKFEFHCYMRFLLHIRMKAKSQERKMADVEGREPSTNDRGIHEKSTKTGTRKKTEEEEQKES</sequence>
<comment type="caution">
    <text evidence="2">The sequence shown here is derived from an EMBL/GenBank/DDBJ whole genome shotgun (WGS) entry which is preliminary data.</text>
</comment>
<name>A0ABR2DB16_9ROSI</name>
<evidence type="ECO:0000313" key="3">
    <source>
        <dbReference type="Proteomes" id="UP001472677"/>
    </source>
</evidence>
<evidence type="ECO:0000256" key="1">
    <source>
        <dbReference type="SAM" id="MobiDB-lite"/>
    </source>
</evidence>
<feature type="compositionally biased region" description="Basic and acidic residues" evidence="1">
    <location>
        <begin position="43"/>
        <end position="69"/>
    </location>
</feature>
<proteinExistence type="predicted"/>
<evidence type="ECO:0000313" key="2">
    <source>
        <dbReference type="EMBL" id="KAK8534100.1"/>
    </source>
</evidence>
<protein>
    <submittedName>
        <fullName evidence="2">Uncharacterized protein</fullName>
    </submittedName>
</protein>
<gene>
    <name evidence="2" type="ORF">V6N12_047497</name>
</gene>
<feature type="region of interest" description="Disordered" evidence="1">
    <location>
        <begin position="42"/>
        <end position="85"/>
    </location>
</feature>
<reference evidence="2 3" key="1">
    <citation type="journal article" date="2024" name="G3 (Bethesda)">
        <title>Genome assembly of Hibiscus sabdariffa L. provides insights into metabolisms of medicinal natural products.</title>
        <authorList>
            <person name="Kim T."/>
        </authorList>
    </citation>
    <scope>NUCLEOTIDE SEQUENCE [LARGE SCALE GENOMIC DNA]</scope>
    <source>
        <strain evidence="2">TK-2024</strain>
        <tissue evidence="2">Old leaves</tissue>
    </source>
</reference>
<organism evidence="2 3">
    <name type="scientific">Hibiscus sabdariffa</name>
    <name type="common">roselle</name>
    <dbReference type="NCBI Taxonomy" id="183260"/>
    <lineage>
        <taxon>Eukaryota</taxon>
        <taxon>Viridiplantae</taxon>
        <taxon>Streptophyta</taxon>
        <taxon>Embryophyta</taxon>
        <taxon>Tracheophyta</taxon>
        <taxon>Spermatophyta</taxon>
        <taxon>Magnoliopsida</taxon>
        <taxon>eudicotyledons</taxon>
        <taxon>Gunneridae</taxon>
        <taxon>Pentapetalae</taxon>
        <taxon>rosids</taxon>
        <taxon>malvids</taxon>
        <taxon>Malvales</taxon>
        <taxon>Malvaceae</taxon>
        <taxon>Malvoideae</taxon>
        <taxon>Hibiscus</taxon>
    </lineage>
</organism>